<dbReference type="InterPro" id="IPR001341">
    <property type="entry name" value="Asp_kinase"/>
</dbReference>
<dbReference type="SUPFAM" id="SSF53633">
    <property type="entry name" value="Carbamate kinase-like"/>
    <property type="match status" value="1"/>
</dbReference>
<dbReference type="GO" id="GO:0009089">
    <property type="term" value="P:lysine biosynthetic process via diaminopimelate"/>
    <property type="evidence" value="ECO:0007669"/>
    <property type="project" value="UniProtKB-UniPathway"/>
</dbReference>
<dbReference type="NCBIfam" id="TIGR00656">
    <property type="entry name" value="asp_kin_monofn"/>
    <property type="match status" value="1"/>
</dbReference>
<dbReference type="PIRSF" id="PIRSF000726">
    <property type="entry name" value="Asp_kin"/>
    <property type="match status" value="1"/>
</dbReference>
<sequence>MRILVQKFGGSSLTTAEKRERAAHHIVKALEQGYSVCVVVSAMGRKGDPYATDTLLDLIRENGDALGKREKDMLMSCGEVISAATMASMLNAKGFTTAVLTGGQAGILTNDDYTNAQIATINPQRIVRELEQGKIVIVTGFQGRTTEWDTTTLGRGGSDTSATALGVALQAEMVDIFTDVNGIMTADPRIVEEARSLSTITYTEICNMAYQGAKVLHPRAVEIAMQTNTPIRVRSTFSDDGGTLVTSVAEANRVAGEVNDRLITGIAHVSNVTQIKVMAKEGEYDLQMQVFKAMAENEISVDFINVNPLGVAYTVHDEAVEKAVNILHIMGYEPLLTQHCAKVSIIGAGMAGVPGVMARIVETLTKEDIQILQSADSHTTIWVLVKEVDMVRAVRALHKTFDLDKVQF</sequence>
<dbReference type="UniPathway" id="UPA00050">
    <property type="reaction ID" value="UER00461"/>
</dbReference>
<dbReference type="eggNOG" id="COG0527">
    <property type="taxonomic scope" value="Bacteria"/>
</dbReference>
<dbReference type="NCBIfam" id="TIGR00657">
    <property type="entry name" value="asp_kinases"/>
    <property type="match status" value="1"/>
</dbReference>
<comment type="function">
    <text evidence="1">Catalyzes the phosphorylation of the beta-carboxyl group of aspartic acid with ATP to yield 4-phospho-L-aspartate, which is involved in the branched biosynthetic pathway leading to the biosynthesis of amino acids threonine, isoleucine and methionine.</text>
</comment>
<dbReference type="PANTHER" id="PTHR21499">
    <property type="entry name" value="ASPARTATE KINASE"/>
    <property type="match status" value="1"/>
</dbReference>
<keyword evidence="11" id="KW-0220">Diaminopimelate biosynthesis</keyword>
<dbReference type="GO" id="GO:0019877">
    <property type="term" value="P:diaminopimelate biosynthetic process"/>
    <property type="evidence" value="ECO:0007669"/>
    <property type="project" value="UniProtKB-KW"/>
</dbReference>
<evidence type="ECO:0000256" key="2">
    <source>
        <dbReference type="ARBA" id="ARBA00004766"/>
    </source>
</evidence>
<feature type="binding site" evidence="14">
    <location>
        <begin position="214"/>
        <end position="215"/>
    </location>
    <ligand>
        <name>ATP</name>
        <dbReference type="ChEBI" id="CHEBI:30616"/>
    </ligand>
</feature>
<dbReference type="GO" id="GO:0004072">
    <property type="term" value="F:aspartate kinase activity"/>
    <property type="evidence" value="ECO:0007669"/>
    <property type="project" value="UniProtKB-EC"/>
</dbReference>
<comment type="catalytic activity">
    <reaction evidence="13 15">
        <text>L-aspartate + ATP = 4-phospho-L-aspartate + ADP</text>
        <dbReference type="Rhea" id="RHEA:23776"/>
        <dbReference type="ChEBI" id="CHEBI:29991"/>
        <dbReference type="ChEBI" id="CHEBI:30616"/>
        <dbReference type="ChEBI" id="CHEBI:57535"/>
        <dbReference type="ChEBI" id="CHEBI:456216"/>
        <dbReference type="EC" id="2.7.2.4"/>
    </reaction>
</comment>
<dbReference type="PANTHER" id="PTHR21499:SF3">
    <property type="entry name" value="ASPARTOKINASE"/>
    <property type="match status" value="1"/>
</dbReference>
<dbReference type="PROSITE" id="PS51671">
    <property type="entry name" value="ACT"/>
    <property type="match status" value="1"/>
</dbReference>
<dbReference type="GO" id="GO:0005829">
    <property type="term" value="C:cytosol"/>
    <property type="evidence" value="ECO:0007669"/>
    <property type="project" value="TreeGrafter"/>
</dbReference>
<evidence type="ECO:0000313" key="19">
    <source>
        <dbReference type="Proteomes" id="UP000016511"/>
    </source>
</evidence>
<gene>
    <name evidence="18" type="ORF">HMPREF0083_02788</name>
</gene>
<dbReference type="PROSITE" id="PS00324">
    <property type="entry name" value="ASPARTOKINASE"/>
    <property type="match status" value="1"/>
</dbReference>
<dbReference type="InterPro" id="IPR027795">
    <property type="entry name" value="CASTOR_ACT_dom"/>
</dbReference>
<evidence type="ECO:0000256" key="12">
    <source>
        <dbReference type="ARBA" id="ARBA00023154"/>
    </source>
</evidence>
<keyword evidence="7 15" id="KW-0808">Transferase</keyword>
<evidence type="ECO:0000256" key="8">
    <source>
        <dbReference type="ARBA" id="ARBA00022741"/>
    </source>
</evidence>
<dbReference type="UniPathway" id="UPA00051">
    <property type="reaction ID" value="UER00462"/>
</dbReference>
<evidence type="ECO:0000256" key="11">
    <source>
        <dbReference type="ARBA" id="ARBA00022915"/>
    </source>
</evidence>
<dbReference type="SUPFAM" id="SSF55021">
    <property type="entry name" value="ACT-like"/>
    <property type="match status" value="2"/>
</dbReference>
<dbReference type="InterPro" id="IPR018042">
    <property type="entry name" value="Aspartate_kinase_CS"/>
</dbReference>
<evidence type="ECO:0000256" key="3">
    <source>
        <dbReference type="ARBA" id="ARBA00004986"/>
    </source>
</evidence>
<evidence type="ECO:0000256" key="7">
    <source>
        <dbReference type="ARBA" id="ARBA00022679"/>
    </source>
</evidence>
<dbReference type="GO" id="GO:0009090">
    <property type="term" value="P:homoserine biosynthetic process"/>
    <property type="evidence" value="ECO:0007669"/>
    <property type="project" value="TreeGrafter"/>
</dbReference>
<dbReference type="Gene3D" id="3.40.1160.10">
    <property type="entry name" value="Acetylglutamate kinase-like"/>
    <property type="match status" value="1"/>
</dbReference>
<dbReference type="PATRIC" id="fig|649747.3.peg.2527"/>
<evidence type="ECO:0000256" key="6">
    <source>
        <dbReference type="ARBA" id="ARBA00022605"/>
    </source>
</evidence>
<feature type="binding site" evidence="14">
    <location>
        <position position="79"/>
    </location>
    <ligand>
        <name>substrate</name>
    </ligand>
</feature>
<protein>
    <recommendedName>
        <fullName evidence="15">Aspartokinase</fullName>
        <ecNumber evidence="15">2.7.2.4</ecNumber>
    </recommendedName>
</protein>
<feature type="domain" description="ACT" evidence="17">
    <location>
        <begin position="345"/>
        <end position="408"/>
    </location>
</feature>
<dbReference type="InterPro" id="IPR036393">
    <property type="entry name" value="AceGlu_kinase-like_sf"/>
</dbReference>
<dbReference type="GO" id="GO:0009088">
    <property type="term" value="P:threonine biosynthetic process"/>
    <property type="evidence" value="ECO:0007669"/>
    <property type="project" value="UniProtKB-UniPathway"/>
</dbReference>
<keyword evidence="6 16" id="KW-0028">Amino-acid biosynthesis</keyword>
<evidence type="ECO:0000256" key="4">
    <source>
        <dbReference type="ARBA" id="ARBA00005139"/>
    </source>
</evidence>
<dbReference type="FunFam" id="3.40.1160.10:FF:000002">
    <property type="entry name" value="Aspartokinase"/>
    <property type="match status" value="1"/>
</dbReference>
<evidence type="ECO:0000256" key="16">
    <source>
        <dbReference type="RuleBase" id="RU004249"/>
    </source>
</evidence>
<keyword evidence="19" id="KW-1185">Reference proteome</keyword>
<keyword evidence="10 14" id="KW-0067">ATP-binding</keyword>
<feature type="binding site" evidence="14">
    <location>
        <position position="189"/>
    </location>
    <ligand>
        <name>ATP</name>
        <dbReference type="ChEBI" id="CHEBI:30616"/>
    </ligand>
</feature>
<comment type="pathway">
    <text evidence="2 16">Amino-acid biosynthesis; L-lysine biosynthesis via DAP pathway; (S)-tetrahydrodipicolinate from L-aspartate: step 1/4.</text>
</comment>
<dbReference type="InterPro" id="IPR001048">
    <property type="entry name" value="Asp/Glu/Uridylate_kinase"/>
</dbReference>
<evidence type="ECO:0000256" key="14">
    <source>
        <dbReference type="PIRSR" id="PIRSR000726-1"/>
    </source>
</evidence>
<comment type="pathway">
    <text evidence="3 16">Amino-acid biosynthesis; L-methionine biosynthesis via de novo pathway; L-homoserine from L-aspartate: step 1/3.</text>
</comment>
<dbReference type="InterPro" id="IPR002912">
    <property type="entry name" value="ACT_dom"/>
</dbReference>
<dbReference type="Gene3D" id="3.30.2130.10">
    <property type="entry name" value="VC0802-like"/>
    <property type="match status" value="1"/>
</dbReference>
<organism evidence="18 19">
    <name type="scientific">Aneurinibacillus aneurinilyticus ATCC 12856</name>
    <dbReference type="NCBI Taxonomy" id="649747"/>
    <lineage>
        <taxon>Bacteria</taxon>
        <taxon>Bacillati</taxon>
        <taxon>Bacillota</taxon>
        <taxon>Bacilli</taxon>
        <taxon>Bacillales</taxon>
        <taxon>Paenibacillaceae</taxon>
        <taxon>Aneurinibacillus group</taxon>
        <taxon>Aneurinibacillus</taxon>
    </lineage>
</organism>
<dbReference type="UniPathway" id="UPA00034">
    <property type="reaction ID" value="UER00015"/>
</dbReference>
<evidence type="ECO:0000313" key="18">
    <source>
        <dbReference type="EMBL" id="ERI09138.1"/>
    </source>
</evidence>
<evidence type="ECO:0000256" key="15">
    <source>
        <dbReference type="RuleBase" id="RU003448"/>
    </source>
</evidence>
<dbReference type="CDD" id="cd04914">
    <property type="entry name" value="ACT_AKi-DapG-BS_1"/>
    <property type="match status" value="1"/>
</dbReference>
<keyword evidence="9 15" id="KW-0418">Kinase</keyword>
<feature type="binding site" evidence="14">
    <location>
        <position position="52"/>
    </location>
    <ligand>
        <name>substrate</name>
    </ligand>
</feature>
<dbReference type="NCBIfam" id="NF006068">
    <property type="entry name" value="PRK08210.1"/>
    <property type="match status" value="1"/>
</dbReference>
<dbReference type="InterPro" id="IPR045865">
    <property type="entry name" value="ACT-like_dom_sf"/>
</dbReference>
<accession>U1X3L8</accession>
<evidence type="ECO:0000259" key="17">
    <source>
        <dbReference type="PROSITE" id="PS51671"/>
    </source>
</evidence>
<proteinExistence type="inferred from homology"/>
<dbReference type="AlphaFoldDB" id="U1X3L8"/>
<dbReference type="GeneID" id="92839205"/>
<evidence type="ECO:0000256" key="13">
    <source>
        <dbReference type="ARBA" id="ARBA00047872"/>
    </source>
</evidence>
<dbReference type="InterPro" id="IPR005260">
    <property type="entry name" value="Asp_kin_monofn"/>
</dbReference>
<dbReference type="GO" id="GO:0005524">
    <property type="term" value="F:ATP binding"/>
    <property type="evidence" value="ECO:0007669"/>
    <property type="project" value="UniProtKB-KW"/>
</dbReference>
<dbReference type="EC" id="2.7.2.4" evidence="15"/>
<feature type="binding site" evidence="14">
    <location>
        <begin position="178"/>
        <end position="179"/>
    </location>
    <ligand>
        <name>ATP</name>
        <dbReference type="ChEBI" id="CHEBI:30616"/>
    </ligand>
</feature>
<dbReference type="EMBL" id="AWSJ01000163">
    <property type="protein sequence ID" value="ERI09138.1"/>
    <property type="molecule type" value="Genomic_DNA"/>
</dbReference>
<dbReference type="NCBIfam" id="NF005155">
    <property type="entry name" value="PRK06635.1-4"/>
    <property type="match status" value="1"/>
</dbReference>
<dbReference type="Pfam" id="PF13840">
    <property type="entry name" value="ACT_7"/>
    <property type="match status" value="1"/>
</dbReference>
<keyword evidence="12" id="KW-0457">Lysine biosynthesis</keyword>
<evidence type="ECO:0000256" key="9">
    <source>
        <dbReference type="ARBA" id="ARBA00022777"/>
    </source>
</evidence>
<keyword evidence="8 14" id="KW-0547">Nucleotide-binding</keyword>
<reference evidence="18 19" key="1">
    <citation type="submission" date="2013-08" db="EMBL/GenBank/DDBJ databases">
        <authorList>
            <person name="Weinstock G."/>
            <person name="Sodergren E."/>
            <person name="Wylie T."/>
            <person name="Fulton L."/>
            <person name="Fulton R."/>
            <person name="Fronick C."/>
            <person name="O'Laughlin M."/>
            <person name="Godfrey J."/>
            <person name="Miner T."/>
            <person name="Herter B."/>
            <person name="Appelbaum E."/>
            <person name="Cordes M."/>
            <person name="Lek S."/>
            <person name="Wollam A."/>
            <person name="Pepin K.H."/>
            <person name="Palsikar V.B."/>
            <person name="Mitreva M."/>
            <person name="Wilson R.K."/>
        </authorList>
    </citation>
    <scope>NUCLEOTIDE SEQUENCE [LARGE SCALE GENOMIC DNA]</scope>
    <source>
        <strain evidence="18 19">ATCC 12856</strain>
    </source>
</reference>
<comment type="caution">
    <text evidence="18">The sequence shown here is derived from an EMBL/GenBank/DDBJ whole genome shotgun (WGS) entry which is preliminary data.</text>
</comment>
<dbReference type="Pfam" id="PF00696">
    <property type="entry name" value="AA_kinase"/>
    <property type="match status" value="1"/>
</dbReference>
<evidence type="ECO:0000256" key="5">
    <source>
        <dbReference type="ARBA" id="ARBA00010122"/>
    </source>
</evidence>
<evidence type="ECO:0000256" key="1">
    <source>
        <dbReference type="ARBA" id="ARBA00003121"/>
    </source>
</evidence>
<dbReference type="HOGENOM" id="CLU_009116_3_1_9"/>
<comment type="pathway">
    <text evidence="4 16">Amino-acid biosynthesis; L-threonine biosynthesis; L-threonine from L-aspartate: step 1/5.</text>
</comment>
<dbReference type="STRING" id="649747.HMPREF0083_02788"/>
<name>U1X3L8_ANEAE</name>
<dbReference type="Proteomes" id="UP000016511">
    <property type="component" value="Unassembled WGS sequence"/>
</dbReference>
<comment type="similarity">
    <text evidence="5 15">Belongs to the aspartokinase family.</text>
</comment>
<evidence type="ECO:0000256" key="10">
    <source>
        <dbReference type="ARBA" id="ARBA00022840"/>
    </source>
</evidence>
<feature type="binding site" evidence="14">
    <location>
        <begin position="7"/>
        <end position="10"/>
    </location>
    <ligand>
        <name>ATP</name>
        <dbReference type="ChEBI" id="CHEBI:30616"/>
    </ligand>
</feature>
<dbReference type="RefSeq" id="WP_021621558.1">
    <property type="nucleotide sequence ID" value="NZ_KE952777.1"/>
</dbReference>